<dbReference type="PATRIC" id="fig|821.40.peg.2135"/>
<reference evidence="2 3" key="2">
    <citation type="journal article" date="2016" name="Genome Biol. Evol.">
        <title>Extensive mobilome-driven genome diversification in mouse gut-associated Bacteroides vulgatus mpk.</title>
        <authorList>
            <person name="Lange A."/>
            <person name="Beier S."/>
            <person name="Steimle A."/>
            <person name="Autenrieth I.B."/>
            <person name="Huson D.H."/>
            <person name="Frick J.S."/>
        </authorList>
    </citation>
    <scope>NUCLEOTIDE SEQUENCE [LARGE SCALE GENOMIC DNA]</scope>
    <source>
        <strain evidence="3">mpk</strain>
    </source>
</reference>
<evidence type="ECO:0000313" key="2">
    <source>
        <dbReference type="EMBL" id="ALK84394.1"/>
    </source>
</evidence>
<sequence length="190" mass="21737">MNKENPKKNKKSFEYYIAQRKEEFRCQYDHERSWENLQYKLQKRKNHRLSLYCVAASAAFLFLILGVSHIFSLHNNTQNKEAVVAAVVSFPETGSRKAILTLENGEKVDLSVKKGTISNANSTVINNNANQLLTYRKVEEVSSTPQINTLAIPRGGEYQLILSDGTRIWMNAESLLRYPTSFIGEKEKFS</sequence>
<evidence type="ECO:0000256" key="1">
    <source>
        <dbReference type="SAM" id="Phobius"/>
    </source>
</evidence>
<accession>A0A0N7J776</accession>
<feature type="transmembrane region" description="Helical" evidence="1">
    <location>
        <begin position="49"/>
        <end position="71"/>
    </location>
</feature>
<reference evidence="3" key="1">
    <citation type="submission" date="2015-10" db="EMBL/GenBank/DDBJ databases">
        <title>Extensive mobilome-driven genome diversification in gut-associated Bacteroides vulgatus mpk.</title>
        <authorList>
            <person name="Beier S."/>
            <person name="Lange A."/>
            <person name="Huson D.H."/>
            <person name="Frick J.-S."/>
            <person name="Autenrieth I.B."/>
        </authorList>
    </citation>
    <scope>NUCLEOTIDE SEQUENCE [LARGE SCALE GENOMIC DNA]</scope>
    <source>
        <strain evidence="3">mpk</strain>
    </source>
</reference>
<proteinExistence type="predicted"/>
<protein>
    <submittedName>
        <fullName evidence="2">Anti-FecI Sigma Factor FecR</fullName>
    </submittedName>
</protein>
<organism evidence="2 3">
    <name type="scientific">Phocaeicola vulgatus</name>
    <name type="common">Bacteroides vulgatus</name>
    <dbReference type="NCBI Taxonomy" id="821"/>
    <lineage>
        <taxon>Bacteria</taxon>
        <taxon>Pseudomonadati</taxon>
        <taxon>Bacteroidota</taxon>
        <taxon>Bacteroidia</taxon>
        <taxon>Bacteroidales</taxon>
        <taxon>Bacteroidaceae</taxon>
        <taxon>Phocaeicola</taxon>
    </lineage>
</organism>
<name>A0A0N7J776_PHOVU</name>
<dbReference type="EMBL" id="CP013020">
    <property type="protein sequence ID" value="ALK84394.1"/>
    <property type="molecule type" value="Genomic_DNA"/>
</dbReference>
<gene>
    <name evidence="2" type="ORF">BvMPK_1791</name>
</gene>
<evidence type="ECO:0000313" key="3">
    <source>
        <dbReference type="Proteomes" id="UP000061587"/>
    </source>
</evidence>
<dbReference type="Gene3D" id="2.60.120.1440">
    <property type="match status" value="1"/>
</dbReference>
<dbReference type="Proteomes" id="UP000061587">
    <property type="component" value="Chromosome"/>
</dbReference>
<keyword evidence="1" id="KW-0812">Transmembrane</keyword>
<keyword evidence="1" id="KW-1133">Transmembrane helix</keyword>
<keyword evidence="1" id="KW-0472">Membrane</keyword>
<dbReference type="AlphaFoldDB" id="A0A0N7J776"/>